<dbReference type="EMBL" id="JADKFW010000007">
    <property type="protein sequence ID" value="MBK9718045.1"/>
    <property type="molecule type" value="Genomic_DNA"/>
</dbReference>
<dbReference type="GO" id="GO:0015288">
    <property type="term" value="F:porin activity"/>
    <property type="evidence" value="ECO:0007669"/>
    <property type="project" value="TreeGrafter"/>
</dbReference>
<accession>A0A9D7XER1</accession>
<reference evidence="6 7" key="1">
    <citation type="submission" date="2020-10" db="EMBL/GenBank/DDBJ databases">
        <title>Connecting structure to function with the recovery of over 1000 high-quality activated sludge metagenome-assembled genomes encoding full-length rRNA genes using long-read sequencing.</title>
        <authorList>
            <person name="Singleton C.M."/>
            <person name="Petriglieri F."/>
            <person name="Kristensen J.M."/>
            <person name="Kirkegaard R.H."/>
            <person name="Michaelsen T.Y."/>
            <person name="Andersen M.H."/>
            <person name="Karst S.M."/>
            <person name="Dueholm M.S."/>
            <person name="Nielsen P.H."/>
            <person name="Albertsen M."/>
        </authorList>
    </citation>
    <scope>NUCLEOTIDE SEQUENCE [LARGE SCALE GENOMIC DNA]</scope>
    <source>
        <strain evidence="6">Ribe_18-Q3-R11-54_BAT3C.373</strain>
    </source>
</reference>
<dbReference type="SUPFAM" id="SSF56954">
    <property type="entry name" value="Outer membrane efflux proteins (OEP)"/>
    <property type="match status" value="1"/>
</dbReference>
<organism evidence="6 7">
    <name type="scientific">Candidatus Defluviibacterium haderslevense</name>
    <dbReference type="NCBI Taxonomy" id="2981993"/>
    <lineage>
        <taxon>Bacteria</taxon>
        <taxon>Pseudomonadati</taxon>
        <taxon>Bacteroidota</taxon>
        <taxon>Saprospiria</taxon>
        <taxon>Saprospirales</taxon>
        <taxon>Saprospiraceae</taxon>
        <taxon>Candidatus Defluviibacterium</taxon>
    </lineage>
</organism>
<dbReference type="InterPro" id="IPR051906">
    <property type="entry name" value="TolC-like"/>
</dbReference>
<dbReference type="Gene3D" id="1.20.1600.10">
    <property type="entry name" value="Outer membrane efflux proteins (OEP)"/>
    <property type="match status" value="1"/>
</dbReference>
<sequence length="423" mass="48062">MKNFKYIGLALFFFINKMNAQSIISLDDCYRWQSENHPLTAQISAINKSEKWQVQQVSRQNWPQATMNGQASWQSDVSHIPNLPFPGLVIESPSKDQYKLNLDIAQNIYDGGMIKASKKTVQQSIALEAKQVETNLYVIKEQLCRAYFGGLLAQEQVQILKYSLVDLNLKKDKVEKLVKEGVAIASQVLVLDANIIEIQQQIDDAEIKKKNALVFIESVTGKTLAEEAKLINPLSIPQYDKTINRPETQLLSLDMANQENIYQLNISKNFPKVALFGQVGYGRPGLNFLSNQFDPYAIVGMRLNWNLAGMYLGSFKRERAIKDLKLDKIKALSTSVNNAYKVRADQEKNDAERMKKVIESDNELIRIRTQLVKIAETQFQQGIINSNDYTIESNALLKAQILRAVHDIQYQQSLAIYKLIIGQ</sequence>
<keyword evidence="3" id="KW-0812">Transmembrane</keyword>
<dbReference type="PANTHER" id="PTHR30026:SF20">
    <property type="entry name" value="OUTER MEMBRANE PROTEIN TOLC"/>
    <property type="match status" value="1"/>
</dbReference>
<dbReference type="Proteomes" id="UP000808349">
    <property type="component" value="Unassembled WGS sequence"/>
</dbReference>
<evidence type="ECO:0000256" key="1">
    <source>
        <dbReference type="ARBA" id="ARBA00004442"/>
    </source>
</evidence>
<evidence type="ECO:0000313" key="7">
    <source>
        <dbReference type="Proteomes" id="UP000808349"/>
    </source>
</evidence>
<evidence type="ECO:0000256" key="5">
    <source>
        <dbReference type="ARBA" id="ARBA00023237"/>
    </source>
</evidence>
<dbReference type="GO" id="GO:1990281">
    <property type="term" value="C:efflux pump complex"/>
    <property type="evidence" value="ECO:0007669"/>
    <property type="project" value="TreeGrafter"/>
</dbReference>
<evidence type="ECO:0000313" key="6">
    <source>
        <dbReference type="EMBL" id="MBK9718045.1"/>
    </source>
</evidence>
<evidence type="ECO:0000256" key="4">
    <source>
        <dbReference type="ARBA" id="ARBA00023136"/>
    </source>
</evidence>
<comment type="subcellular location">
    <subcellularLocation>
        <location evidence="1">Cell outer membrane</location>
    </subcellularLocation>
</comment>
<dbReference type="AlphaFoldDB" id="A0A9D7XER1"/>
<gene>
    <name evidence="6" type="ORF">IPO85_11135</name>
</gene>
<dbReference type="PANTHER" id="PTHR30026">
    <property type="entry name" value="OUTER MEMBRANE PROTEIN TOLC"/>
    <property type="match status" value="1"/>
</dbReference>
<protein>
    <submittedName>
        <fullName evidence="6">TolC family protein</fullName>
    </submittedName>
</protein>
<evidence type="ECO:0000256" key="3">
    <source>
        <dbReference type="ARBA" id="ARBA00022692"/>
    </source>
</evidence>
<dbReference type="GO" id="GO:0009279">
    <property type="term" value="C:cell outer membrane"/>
    <property type="evidence" value="ECO:0007669"/>
    <property type="project" value="UniProtKB-SubCell"/>
</dbReference>
<keyword evidence="2" id="KW-1134">Transmembrane beta strand</keyword>
<proteinExistence type="predicted"/>
<comment type="caution">
    <text evidence="6">The sequence shown here is derived from an EMBL/GenBank/DDBJ whole genome shotgun (WGS) entry which is preliminary data.</text>
</comment>
<keyword evidence="5" id="KW-0998">Cell outer membrane</keyword>
<dbReference type="GO" id="GO:0015562">
    <property type="term" value="F:efflux transmembrane transporter activity"/>
    <property type="evidence" value="ECO:0007669"/>
    <property type="project" value="InterPro"/>
</dbReference>
<evidence type="ECO:0000256" key="2">
    <source>
        <dbReference type="ARBA" id="ARBA00022452"/>
    </source>
</evidence>
<name>A0A9D7XER1_9BACT</name>
<keyword evidence="4" id="KW-0472">Membrane</keyword>